<gene>
    <name evidence="1" type="ORF">MBBTH_06650</name>
</gene>
<protein>
    <submittedName>
        <fullName evidence="1">Uncharacterized protein</fullName>
    </submittedName>
</protein>
<keyword evidence="2" id="KW-1185">Reference proteome</keyword>
<dbReference type="EMBL" id="MZGS01000017">
    <property type="protein sequence ID" value="PWB87696.1"/>
    <property type="molecule type" value="Genomic_DNA"/>
</dbReference>
<organism evidence="1 2">
    <name type="scientific">Methanobrevibacter thaueri</name>
    <dbReference type="NCBI Taxonomy" id="190975"/>
    <lineage>
        <taxon>Archaea</taxon>
        <taxon>Methanobacteriati</taxon>
        <taxon>Methanobacteriota</taxon>
        <taxon>Methanomada group</taxon>
        <taxon>Methanobacteria</taxon>
        <taxon>Methanobacteriales</taxon>
        <taxon>Methanobacteriaceae</taxon>
        <taxon>Methanobrevibacter</taxon>
    </lineage>
</organism>
<dbReference type="RefSeq" id="WP_116591638.1">
    <property type="nucleotide sequence ID" value="NZ_MZGS01000017.1"/>
</dbReference>
<accession>A0A315XMY7</accession>
<evidence type="ECO:0000313" key="2">
    <source>
        <dbReference type="Proteomes" id="UP000251717"/>
    </source>
</evidence>
<name>A0A315XMY7_9EURY</name>
<reference evidence="1 2" key="1">
    <citation type="submission" date="2017-03" db="EMBL/GenBank/DDBJ databases">
        <title>Genome sequence of Methanobrevibacter thaueri.</title>
        <authorList>
            <person name="Poehlein A."/>
            <person name="Seedorf H."/>
            <person name="Daniel R."/>
        </authorList>
    </citation>
    <scope>NUCLEOTIDE SEQUENCE [LARGE SCALE GENOMIC DNA]</scope>
    <source>
        <strain evidence="1 2">DSM 11995</strain>
    </source>
</reference>
<dbReference type="AlphaFoldDB" id="A0A315XMY7"/>
<sequence>MTFDEVASKLQCELADIIMNRKEVNEYELIVYKYLFITELKIPVHEDLGVEIVEDSFVLYLIPDGLEFEVIRRLDDAFDRFRITFMPNDYGLVKLKFELSD</sequence>
<dbReference type="Proteomes" id="UP000251717">
    <property type="component" value="Unassembled WGS sequence"/>
</dbReference>
<evidence type="ECO:0000313" key="1">
    <source>
        <dbReference type="EMBL" id="PWB87696.1"/>
    </source>
</evidence>
<comment type="caution">
    <text evidence="1">The sequence shown here is derived from an EMBL/GenBank/DDBJ whole genome shotgun (WGS) entry which is preliminary data.</text>
</comment>
<proteinExistence type="predicted"/>